<dbReference type="GO" id="GO:0016757">
    <property type="term" value="F:glycosyltransferase activity"/>
    <property type="evidence" value="ECO:0007669"/>
    <property type="project" value="InterPro"/>
</dbReference>
<dbReference type="PANTHER" id="PTHR12526">
    <property type="entry name" value="GLYCOSYLTRANSFERASE"/>
    <property type="match status" value="1"/>
</dbReference>
<dbReference type="Gene3D" id="3.40.50.2000">
    <property type="entry name" value="Glycogen Phosphorylase B"/>
    <property type="match status" value="2"/>
</dbReference>
<feature type="domain" description="Glycosyl transferase family 1" evidence="1">
    <location>
        <begin position="211"/>
        <end position="371"/>
    </location>
</feature>
<dbReference type="SUPFAM" id="SSF53756">
    <property type="entry name" value="UDP-Glycosyltransferase/glycogen phosphorylase"/>
    <property type="match status" value="1"/>
</dbReference>
<accession>A0A5M4B7U0</accession>
<proteinExistence type="predicted"/>
<evidence type="ECO:0000313" key="3">
    <source>
        <dbReference type="Proteomes" id="UP000398217"/>
    </source>
</evidence>
<dbReference type="CDD" id="cd03801">
    <property type="entry name" value="GT4_PimA-like"/>
    <property type="match status" value="1"/>
</dbReference>
<dbReference type="Proteomes" id="UP000398217">
    <property type="component" value="Unassembled WGS sequence"/>
</dbReference>
<evidence type="ECO:0000259" key="1">
    <source>
        <dbReference type="Pfam" id="PF00534"/>
    </source>
</evidence>
<sequence length="393" mass="44868">MYKTLSNFTVMKIIFLEVSQNFGGAQKSTIELAKRLKVLGHQVLIVDLWGCSKSFISAVRTAELKLNILSHREEPFIIDHSSKIKLLKNIILYFFLERKYKRIFAKLADDFLPDIVVTHNIKALSLLNPKARYKIDFFARGWFDYRSISSFSKKRIRKYNPRFLAVSQATRQALFSGGIAKLENIKVLTSVIESKVFDAYQPNCNGVGTTKPINILFSGGFLNTKGQHSCIAIAKKLRQESIPFKMTLTGIIYKGGTSEEYYYHILKLISENNLEDSVEIALNPPNIMDYFRNTDVLIHPSHTEGLPRVGLEALAFGKPVIANPVGGITDIVIHNLTGFITDFNAEEQYVEYIKQYIENPEIYALHSRAARQLIKQNYLDNNQFENIKKIYPI</sequence>
<reference evidence="3" key="1">
    <citation type="journal article" date="2020" name="Int. J. Syst. Evol. Microbiol.">
        <title>Capnocytophaga felis sp. nov. isolated from the feline oral cavity.</title>
        <authorList>
            <person name="Suzuki M."/>
            <person name="Umeda K."/>
            <person name="Kimura M."/>
            <person name="Imaoka K."/>
            <person name="Morikawa S."/>
            <person name="Maeda K."/>
        </authorList>
    </citation>
    <scope>NUCLEOTIDE SEQUENCE [LARGE SCALE GENOMIC DNA]</scope>
    <source>
        <strain evidence="3">KC07070</strain>
    </source>
</reference>
<gene>
    <name evidence="2" type="ORF">RCZ01_06470</name>
</gene>
<protein>
    <submittedName>
        <fullName evidence="2">Glycosyl transferase group 1</fullName>
    </submittedName>
</protein>
<organism evidence="2 3">
    <name type="scientific">Capnocytophaga felis</name>
    <dbReference type="NCBI Taxonomy" id="2267611"/>
    <lineage>
        <taxon>Bacteria</taxon>
        <taxon>Pseudomonadati</taxon>
        <taxon>Bacteroidota</taxon>
        <taxon>Flavobacteriia</taxon>
        <taxon>Flavobacteriales</taxon>
        <taxon>Flavobacteriaceae</taxon>
        <taxon>Capnocytophaga</taxon>
    </lineage>
</organism>
<keyword evidence="3" id="KW-1185">Reference proteome</keyword>
<evidence type="ECO:0000313" key="2">
    <source>
        <dbReference type="EMBL" id="GET45345.1"/>
    </source>
</evidence>
<dbReference type="InterPro" id="IPR001296">
    <property type="entry name" value="Glyco_trans_1"/>
</dbReference>
<name>A0A5M4B7U0_9FLAO</name>
<dbReference type="AlphaFoldDB" id="A0A5M4B7U0"/>
<dbReference type="EMBL" id="BLBC01000005">
    <property type="protein sequence ID" value="GET45345.1"/>
    <property type="molecule type" value="Genomic_DNA"/>
</dbReference>
<dbReference type="Pfam" id="PF00534">
    <property type="entry name" value="Glycos_transf_1"/>
    <property type="match status" value="1"/>
</dbReference>
<comment type="caution">
    <text evidence="2">The sequence shown here is derived from an EMBL/GenBank/DDBJ whole genome shotgun (WGS) entry which is preliminary data.</text>
</comment>
<keyword evidence="2" id="KW-0808">Transferase</keyword>